<dbReference type="Gene3D" id="1.20.1440.60">
    <property type="entry name" value="23S rRNA-intervening sequence"/>
    <property type="match status" value="1"/>
</dbReference>
<name>A0ABN1JFX6_9FLAO</name>
<dbReference type="PIRSF" id="PIRSF035652">
    <property type="entry name" value="CHP02436"/>
    <property type="match status" value="1"/>
</dbReference>
<accession>A0ABN1JFX6</accession>
<dbReference type="InterPro" id="IPR012657">
    <property type="entry name" value="23S_rRNA-intervening_sequence"/>
</dbReference>
<comment type="caution">
    <text evidence="1">The sequence shown here is derived from an EMBL/GenBank/DDBJ whole genome shotgun (WGS) entry which is preliminary data.</text>
</comment>
<evidence type="ECO:0000313" key="1">
    <source>
        <dbReference type="EMBL" id="GAA0738877.1"/>
    </source>
</evidence>
<proteinExistence type="predicted"/>
<keyword evidence="2" id="KW-1185">Reference proteome</keyword>
<dbReference type="NCBIfam" id="TIGR02436">
    <property type="entry name" value="four helix bundle protein"/>
    <property type="match status" value="1"/>
</dbReference>
<dbReference type="PANTHER" id="PTHR38471:SF2">
    <property type="entry name" value="FOUR HELIX BUNDLE PROTEIN"/>
    <property type="match status" value="1"/>
</dbReference>
<protein>
    <submittedName>
        <fullName evidence="1">Four helix bundle protein</fullName>
    </submittedName>
</protein>
<dbReference type="SUPFAM" id="SSF158446">
    <property type="entry name" value="IVS-encoded protein-like"/>
    <property type="match status" value="1"/>
</dbReference>
<dbReference type="Proteomes" id="UP001500736">
    <property type="component" value="Unassembled WGS sequence"/>
</dbReference>
<dbReference type="InterPro" id="IPR036583">
    <property type="entry name" value="23S_rRNA_IVS_sf"/>
</dbReference>
<dbReference type="EMBL" id="BAAAGF010000001">
    <property type="protein sequence ID" value="GAA0738877.1"/>
    <property type="molecule type" value="Genomic_DNA"/>
</dbReference>
<dbReference type="PANTHER" id="PTHR38471">
    <property type="entry name" value="FOUR HELIX BUNDLE PROTEIN"/>
    <property type="match status" value="1"/>
</dbReference>
<reference evidence="1 2" key="1">
    <citation type="journal article" date="2019" name="Int. J. Syst. Evol. Microbiol.">
        <title>The Global Catalogue of Microorganisms (GCM) 10K type strain sequencing project: providing services to taxonomists for standard genome sequencing and annotation.</title>
        <authorList>
            <consortium name="The Broad Institute Genomics Platform"/>
            <consortium name="The Broad Institute Genome Sequencing Center for Infectious Disease"/>
            <person name="Wu L."/>
            <person name="Ma J."/>
        </authorList>
    </citation>
    <scope>NUCLEOTIDE SEQUENCE [LARGE SCALE GENOMIC DNA]</scope>
    <source>
        <strain evidence="1 2">JCM 15976</strain>
    </source>
</reference>
<evidence type="ECO:0000313" key="2">
    <source>
        <dbReference type="Proteomes" id="UP001500736"/>
    </source>
</evidence>
<sequence length="121" mass="13692">MEKSEFVESIKKRTKQLAVDIILLYDEIQKTEATRVIGRQLIRSATSTAANYRAACISRSKKEFFSKMSIVVEEADETLFWLEILNDSNLVSVEHLTPLMNEALEIVKIVSKARKSAGTIN</sequence>
<gene>
    <name evidence="1" type="ORF">GCM10009431_07250</name>
</gene>
<dbReference type="Pfam" id="PF05635">
    <property type="entry name" value="23S_rRNA_IVP"/>
    <property type="match status" value="1"/>
</dbReference>
<dbReference type="RefSeq" id="WP_262732228.1">
    <property type="nucleotide sequence ID" value="NZ_BAAAGF010000001.1"/>
</dbReference>
<organism evidence="1 2">
    <name type="scientific">Gaetbulibacter jejuensis</name>
    <dbReference type="NCBI Taxonomy" id="584607"/>
    <lineage>
        <taxon>Bacteria</taxon>
        <taxon>Pseudomonadati</taxon>
        <taxon>Bacteroidota</taxon>
        <taxon>Flavobacteriia</taxon>
        <taxon>Flavobacteriales</taxon>
        <taxon>Flavobacteriaceae</taxon>
        <taxon>Gaetbulibacter</taxon>
    </lineage>
</organism>